<feature type="coiled-coil region" evidence="1">
    <location>
        <begin position="24"/>
        <end position="66"/>
    </location>
</feature>
<organism evidence="2 3">
    <name type="scientific">Candidatus Portnoybacteria bacterium RIFCSPLOWO2_02_FULL_39_11</name>
    <dbReference type="NCBI Taxonomy" id="1802001"/>
    <lineage>
        <taxon>Bacteria</taxon>
        <taxon>Candidatus Portnoyibacteriota</taxon>
    </lineage>
</organism>
<evidence type="ECO:0000256" key="1">
    <source>
        <dbReference type="SAM" id="Coils"/>
    </source>
</evidence>
<sequence length="69" mass="8271">MDSDLKYQLDKIVDSIDDIKRRNLDDIKRKLEGLDEIKQKLQDIDLREIKDMLRDIKSRLESIEGKIQK</sequence>
<protein>
    <submittedName>
        <fullName evidence="2">Uncharacterized protein</fullName>
    </submittedName>
</protein>
<comment type="caution">
    <text evidence="2">The sequence shown here is derived from an EMBL/GenBank/DDBJ whole genome shotgun (WGS) entry which is preliminary data.</text>
</comment>
<reference evidence="2 3" key="1">
    <citation type="journal article" date="2016" name="Nat. Commun.">
        <title>Thousands of microbial genomes shed light on interconnected biogeochemical processes in an aquifer system.</title>
        <authorList>
            <person name="Anantharaman K."/>
            <person name="Brown C.T."/>
            <person name="Hug L.A."/>
            <person name="Sharon I."/>
            <person name="Castelle C.J."/>
            <person name="Probst A.J."/>
            <person name="Thomas B.C."/>
            <person name="Singh A."/>
            <person name="Wilkins M.J."/>
            <person name="Karaoz U."/>
            <person name="Brodie E.L."/>
            <person name="Williams K.H."/>
            <person name="Hubbard S.S."/>
            <person name="Banfield J.F."/>
        </authorList>
    </citation>
    <scope>NUCLEOTIDE SEQUENCE [LARGE SCALE GENOMIC DNA]</scope>
</reference>
<evidence type="ECO:0000313" key="2">
    <source>
        <dbReference type="EMBL" id="OGZ42059.1"/>
    </source>
</evidence>
<gene>
    <name evidence="2" type="ORF">A3B04_02685</name>
</gene>
<evidence type="ECO:0000313" key="3">
    <source>
        <dbReference type="Proteomes" id="UP000177126"/>
    </source>
</evidence>
<dbReference type="Proteomes" id="UP000177126">
    <property type="component" value="Unassembled WGS sequence"/>
</dbReference>
<keyword evidence="1" id="KW-0175">Coiled coil</keyword>
<accession>A0A1G2FVF9</accession>
<proteinExistence type="predicted"/>
<dbReference type="EMBL" id="MHNF01000004">
    <property type="protein sequence ID" value="OGZ42059.1"/>
    <property type="molecule type" value="Genomic_DNA"/>
</dbReference>
<dbReference type="AlphaFoldDB" id="A0A1G2FVF9"/>
<name>A0A1G2FVF9_9BACT</name>